<dbReference type="SUPFAM" id="SSF46565">
    <property type="entry name" value="Chaperone J-domain"/>
    <property type="match status" value="1"/>
</dbReference>
<feature type="compositionally biased region" description="Basic and acidic residues" evidence="1">
    <location>
        <begin position="287"/>
        <end position="302"/>
    </location>
</feature>
<feature type="region of interest" description="Disordered" evidence="1">
    <location>
        <begin position="36"/>
        <end position="60"/>
    </location>
</feature>
<evidence type="ECO:0000313" key="4">
    <source>
        <dbReference type="EMBL" id="KDQ61975.1"/>
    </source>
</evidence>
<keyword evidence="2" id="KW-1133">Transmembrane helix</keyword>
<dbReference type="Gene3D" id="1.10.287.110">
    <property type="entry name" value="DnaJ domain"/>
    <property type="match status" value="1"/>
</dbReference>
<dbReference type="FunCoup" id="A0A067Q752">
    <property type="interactions" value="24"/>
</dbReference>
<dbReference type="SMART" id="SM00271">
    <property type="entry name" value="DnaJ"/>
    <property type="match status" value="1"/>
</dbReference>
<keyword evidence="5" id="KW-1185">Reference proteome</keyword>
<dbReference type="Pfam" id="PF00226">
    <property type="entry name" value="DnaJ"/>
    <property type="match status" value="1"/>
</dbReference>
<dbReference type="InterPro" id="IPR036869">
    <property type="entry name" value="J_dom_sf"/>
</dbReference>
<dbReference type="AlphaFoldDB" id="A0A067Q752"/>
<evidence type="ECO:0000256" key="2">
    <source>
        <dbReference type="SAM" id="Phobius"/>
    </source>
</evidence>
<proteinExistence type="predicted"/>
<feature type="compositionally biased region" description="Basic residues" evidence="1">
    <location>
        <begin position="48"/>
        <end position="58"/>
    </location>
</feature>
<dbReference type="HOGENOM" id="CLU_091449_0_0_1"/>
<organism evidence="4 5">
    <name type="scientific">Jaapia argillacea MUCL 33604</name>
    <dbReference type="NCBI Taxonomy" id="933084"/>
    <lineage>
        <taxon>Eukaryota</taxon>
        <taxon>Fungi</taxon>
        <taxon>Dikarya</taxon>
        <taxon>Basidiomycota</taxon>
        <taxon>Agaricomycotina</taxon>
        <taxon>Agaricomycetes</taxon>
        <taxon>Agaricomycetidae</taxon>
        <taxon>Jaapiales</taxon>
        <taxon>Jaapiaceae</taxon>
        <taxon>Jaapia</taxon>
    </lineage>
</organism>
<reference evidence="5" key="1">
    <citation type="journal article" date="2014" name="Proc. Natl. Acad. Sci. U.S.A.">
        <title>Extensive sampling of basidiomycete genomes demonstrates inadequacy of the white-rot/brown-rot paradigm for wood decay fungi.</title>
        <authorList>
            <person name="Riley R."/>
            <person name="Salamov A.A."/>
            <person name="Brown D.W."/>
            <person name="Nagy L.G."/>
            <person name="Floudas D."/>
            <person name="Held B.W."/>
            <person name="Levasseur A."/>
            <person name="Lombard V."/>
            <person name="Morin E."/>
            <person name="Otillar R."/>
            <person name="Lindquist E.A."/>
            <person name="Sun H."/>
            <person name="LaButti K.M."/>
            <person name="Schmutz J."/>
            <person name="Jabbour D."/>
            <person name="Luo H."/>
            <person name="Baker S.E."/>
            <person name="Pisabarro A.G."/>
            <person name="Walton J.D."/>
            <person name="Blanchette R.A."/>
            <person name="Henrissat B."/>
            <person name="Martin F."/>
            <person name="Cullen D."/>
            <person name="Hibbett D.S."/>
            <person name="Grigoriev I.V."/>
        </authorList>
    </citation>
    <scope>NUCLEOTIDE SEQUENCE [LARGE SCALE GENOMIC DNA]</scope>
    <source>
        <strain evidence="5">MUCL 33604</strain>
    </source>
</reference>
<keyword evidence="2" id="KW-0472">Membrane</keyword>
<feature type="region of interest" description="Disordered" evidence="1">
    <location>
        <begin position="273"/>
        <end position="302"/>
    </location>
</feature>
<name>A0A067Q752_9AGAM</name>
<feature type="domain" description="J" evidence="3">
    <location>
        <begin position="69"/>
        <end position="144"/>
    </location>
</feature>
<protein>
    <recommendedName>
        <fullName evidence="3">J domain-containing protein</fullName>
    </recommendedName>
</protein>
<evidence type="ECO:0000259" key="3">
    <source>
        <dbReference type="PROSITE" id="PS50076"/>
    </source>
</evidence>
<dbReference type="InParanoid" id="A0A067Q752"/>
<dbReference type="STRING" id="933084.A0A067Q752"/>
<evidence type="ECO:0000256" key="1">
    <source>
        <dbReference type="SAM" id="MobiDB-lite"/>
    </source>
</evidence>
<feature type="transmembrane region" description="Helical" evidence="2">
    <location>
        <begin position="214"/>
        <end position="233"/>
    </location>
</feature>
<sequence>MHWHPSLATGRLNLHLLPSQIQVLVHVRLASTANVGADTSSSADAERHGRHKPHHHHVPYPFPTHPNPTPHQIFHLPVGASQSDIKSRYYDLVRIHHPDSPTCRSLLPSPTARHERFQKLTSAYEHLRFPTAHSSRIGRYDSARHGYGYEEEIERRRRHQWARERNRSSGAWSGAHHYRGWQEQQGRGWGAGLGGAEAYGEWNATGDDRWKDRVIVAVGLLSLVLGLAPTLFLNPYSYVDQRHLAAAANLAQARKEAREYGMERRKEIKKRVSDYRRLREGEEDGDGKESCPRREEGSRRHS</sequence>
<dbReference type="Proteomes" id="UP000027265">
    <property type="component" value="Unassembled WGS sequence"/>
</dbReference>
<keyword evidence="2" id="KW-0812">Transmembrane</keyword>
<dbReference type="PROSITE" id="PS50076">
    <property type="entry name" value="DNAJ_2"/>
    <property type="match status" value="1"/>
</dbReference>
<dbReference type="CDD" id="cd06257">
    <property type="entry name" value="DnaJ"/>
    <property type="match status" value="1"/>
</dbReference>
<gene>
    <name evidence="4" type="ORF">JAAARDRAFT_31462</name>
</gene>
<dbReference type="OrthoDB" id="445556at2759"/>
<dbReference type="InterPro" id="IPR001623">
    <property type="entry name" value="DnaJ_domain"/>
</dbReference>
<evidence type="ECO:0000313" key="5">
    <source>
        <dbReference type="Proteomes" id="UP000027265"/>
    </source>
</evidence>
<accession>A0A067Q752</accession>
<dbReference type="EMBL" id="KL197712">
    <property type="protein sequence ID" value="KDQ61975.1"/>
    <property type="molecule type" value="Genomic_DNA"/>
</dbReference>